<dbReference type="InterPro" id="IPR003374">
    <property type="entry name" value="ApbE-like_sf"/>
</dbReference>
<comment type="caution">
    <text evidence="11">The sequence shown here is derived from an EMBL/GenBank/DDBJ whole genome shotgun (WGS) entry which is preliminary data.</text>
</comment>
<dbReference type="Gene3D" id="3.10.520.10">
    <property type="entry name" value="ApbE-like domains"/>
    <property type="match status" value="1"/>
</dbReference>
<evidence type="ECO:0000256" key="10">
    <source>
        <dbReference type="ARBA" id="ARBA00048540"/>
    </source>
</evidence>
<evidence type="ECO:0000256" key="6">
    <source>
        <dbReference type="ARBA" id="ARBA00022723"/>
    </source>
</evidence>
<name>A0ABN3E0H3_9MICO</name>
<evidence type="ECO:0000256" key="9">
    <source>
        <dbReference type="ARBA" id="ARBA00031306"/>
    </source>
</evidence>
<comment type="catalytic activity">
    <reaction evidence="10">
        <text>L-threonyl-[protein] + FAD = FMN-L-threonyl-[protein] + AMP + H(+)</text>
        <dbReference type="Rhea" id="RHEA:36847"/>
        <dbReference type="Rhea" id="RHEA-COMP:11060"/>
        <dbReference type="Rhea" id="RHEA-COMP:11061"/>
        <dbReference type="ChEBI" id="CHEBI:15378"/>
        <dbReference type="ChEBI" id="CHEBI:30013"/>
        <dbReference type="ChEBI" id="CHEBI:57692"/>
        <dbReference type="ChEBI" id="CHEBI:74257"/>
        <dbReference type="ChEBI" id="CHEBI:456215"/>
        <dbReference type="EC" id="2.7.1.180"/>
    </reaction>
</comment>
<dbReference type="EMBL" id="BAAAQY010000011">
    <property type="protein sequence ID" value="GAA2245223.1"/>
    <property type="molecule type" value="Genomic_DNA"/>
</dbReference>
<dbReference type="RefSeq" id="WP_259480617.1">
    <property type="nucleotide sequence ID" value="NZ_BAAAQY010000011.1"/>
</dbReference>
<dbReference type="SUPFAM" id="SSF143631">
    <property type="entry name" value="ApbE-like"/>
    <property type="match status" value="1"/>
</dbReference>
<keyword evidence="7" id="KW-0274">FAD</keyword>
<dbReference type="EC" id="2.7.1.180" evidence="2"/>
<evidence type="ECO:0000313" key="12">
    <source>
        <dbReference type="Proteomes" id="UP001500929"/>
    </source>
</evidence>
<sequence length="303" mass="32237">MSAQAAEPAPERFDFEAIGTRWQIETPAGAPLSPTVRDEVLARIDRFDEAYSRFRPDSLVARLAGGAGTVSFPDDAPPLFELYDRLVAATHGAVDPLVGAELELLGYDASYSLAPASAERRAAADARGRAHWTGDVVRKGGTVTTERPVVIDVGAAGKGYLVDLVTELLAGHGVDEVVVDGSGDIRHRGATPIRIGLEHPLQPGKAIGVATLQNASLCASASNRRVWGDGLHHILDARTGSPAREVIATWVIAADTALADGLATALFFTGAHELAKTFHFSYVRMYADGRAERSRDFPGELFT</sequence>
<protein>
    <recommendedName>
        <fullName evidence="3">FAD:protein FMN transferase</fullName>
        <ecNumber evidence="2">2.7.1.180</ecNumber>
    </recommendedName>
    <alternativeName>
        <fullName evidence="9">Flavin transferase</fullName>
    </alternativeName>
</protein>
<dbReference type="PANTHER" id="PTHR30040:SF2">
    <property type="entry name" value="FAD:PROTEIN FMN TRANSFERASE"/>
    <property type="match status" value="1"/>
</dbReference>
<evidence type="ECO:0000256" key="8">
    <source>
        <dbReference type="ARBA" id="ARBA00022842"/>
    </source>
</evidence>
<dbReference type="PANTHER" id="PTHR30040">
    <property type="entry name" value="THIAMINE BIOSYNTHESIS LIPOPROTEIN APBE"/>
    <property type="match status" value="1"/>
</dbReference>
<dbReference type="GO" id="GO:0016740">
    <property type="term" value="F:transferase activity"/>
    <property type="evidence" value="ECO:0007669"/>
    <property type="project" value="UniProtKB-KW"/>
</dbReference>
<keyword evidence="12" id="KW-1185">Reference proteome</keyword>
<reference evidence="11 12" key="1">
    <citation type="journal article" date="2019" name="Int. J. Syst. Evol. Microbiol.">
        <title>The Global Catalogue of Microorganisms (GCM) 10K type strain sequencing project: providing services to taxonomists for standard genome sequencing and annotation.</title>
        <authorList>
            <consortium name="The Broad Institute Genomics Platform"/>
            <consortium name="The Broad Institute Genome Sequencing Center for Infectious Disease"/>
            <person name="Wu L."/>
            <person name="Ma J."/>
        </authorList>
    </citation>
    <scope>NUCLEOTIDE SEQUENCE [LARGE SCALE GENOMIC DNA]</scope>
    <source>
        <strain evidence="11 12">JCM 16117</strain>
    </source>
</reference>
<organism evidence="11 12">
    <name type="scientific">Herbiconiux moechotypicola</name>
    <dbReference type="NCBI Taxonomy" id="637393"/>
    <lineage>
        <taxon>Bacteria</taxon>
        <taxon>Bacillati</taxon>
        <taxon>Actinomycetota</taxon>
        <taxon>Actinomycetes</taxon>
        <taxon>Micrococcales</taxon>
        <taxon>Microbacteriaceae</taxon>
        <taxon>Herbiconiux</taxon>
    </lineage>
</organism>
<evidence type="ECO:0000256" key="7">
    <source>
        <dbReference type="ARBA" id="ARBA00022827"/>
    </source>
</evidence>
<gene>
    <name evidence="11" type="ORF">GCM10009851_33110</name>
</gene>
<keyword evidence="8" id="KW-0460">Magnesium</keyword>
<evidence type="ECO:0000256" key="5">
    <source>
        <dbReference type="ARBA" id="ARBA00022679"/>
    </source>
</evidence>
<keyword evidence="4" id="KW-0285">Flavoprotein</keyword>
<keyword evidence="5 11" id="KW-0808">Transferase</keyword>
<comment type="cofactor">
    <cofactor evidence="1">
        <name>Mg(2+)</name>
        <dbReference type="ChEBI" id="CHEBI:18420"/>
    </cofactor>
</comment>
<proteinExistence type="predicted"/>
<dbReference type="InterPro" id="IPR024932">
    <property type="entry name" value="ApbE"/>
</dbReference>
<dbReference type="Proteomes" id="UP001500929">
    <property type="component" value="Unassembled WGS sequence"/>
</dbReference>
<dbReference type="Pfam" id="PF02424">
    <property type="entry name" value="ApbE"/>
    <property type="match status" value="1"/>
</dbReference>
<evidence type="ECO:0000313" key="11">
    <source>
        <dbReference type="EMBL" id="GAA2245223.1"/>
    </source>
</evidence>
<evidence type="ECO:0000256" key="1">
    <source>
        <dbReference type="ARBA" id="ARBA00001946"/>
    </source>
</evidence>
<evidence type="ECO:0000256" key="3">
    <source>
        <dbReference type="ARBA" id="ARBA00016337"/>
    </source>
</evidence>
<evidence type="ECO:0000256" key="2">
    <source>
        <dbReference type="ARBA" id="ARBA00011955"/>
    </source>
</evidence>
<keyword evidence="6" id="KW-0479">Metal-binding</keyword>
<evidence type="ECO:0000256" key="4">
    <source>
        <dbReference type="ARBA" id="ARBA00022630"/>
    </source>
</evidence>
<accession>A0ABN3E0H3</accession>